<dbReference type="AlphaFoldDB" id="A0A2T0KQ10"/>
<protein>
    <submittedName>
        <fullName evidence="2">Zinc protease</fullName>
    </submittedName>
</protein>
<feature type="transmembrane region" description="Helical" evidence="1">
    <location>
        <begin position="510"/>
        <end position="532"/>
    </location>
</feature>
<gene>
    <name evidence="2" type="ORF">CLV67_101539</name>
</gene>
<comment type="caution">
    <text evidence="2">The sequence shown here is derived from an EMBL/GenBank/DDBJ whole genome shotgun (WGS) entry which is preliminary data.</text>
</comment>
<sequence>MRRLEVDGLPAVLAPVSGPTHAGLVFRVGTADEPLARRGITRLVERLVTNGRGGLVGPEHTYFHVQGSAAAITEYLAGVCEALRDPPTQRLAAARERAGRAERDPLPMWRHGARGFGAASYPEWALPGLTEDDLREWITRYFTRENAALWVAGDEVPEGLALDLPSGERRPAPAAATTLPVTPAFFPGETPGVVAWDTVVRRGPHAAVFANVLERRMLDELGGTGRARTEYVIRCDGTARIAAVAEVPPDQQEAALGGLVDVLAAVRAGRIDPDEVAAVVKLTCTGLRESESRGARLPGQAFSLLAGREVQSLEEALAEVRAVTVADVAVVASEAYDSGLLMTPPGGTAGWAGYAAAPAMSETVLAGRTHRGRGNRTIRLISGDEGVSVTGPDVVASVGWESCVAMLAWPDGARHLIGEDAVVARIEPSLFRGADRVVREADARVPQRLRIEMPPRDRDRIPRPEPAPRTGAGRLYATLTVSGLFVLFFVAGAVWALIRLLTGLGDTREDALALAGSLAFGAFCARYCWIAARDLGSLRKGPHHG</sequence>
<evidence type="ECO:0000313" key="3">
    <source>
        <dbReference type="Proteomes" id="UP000239415"/>
    </source>
</evidence>
<keyword evidence="1" id="KW-0812">Transmembrane</keyword>
<organism evidence="2 3">
    <name type="scientific">Actinoplanes italicus</name>
    <dbReference type="NCBI Taxonomy" id="113567"/>
    <lineage>
        <taxon>Bacteria</taxon>
        <taxon>Bacillati</taxon>
        <taxon>Actinomycetota</taxon>
        <taxon>Actinomycetes</taxon>
        <taxon>Micromonosporales</taxon>
        <taxon>Micromonosporaceae</taxon>
        <taxon>Actinoplanes</taxon>
    </lineage>
</organism>
<evidence type="ECO:0000256" key="1">
    <source>
        <dbReference type="SAM" id="Phobius"/>
    </source>
</evidence>
<keyword evidence="3" id="KW-1185">Reference proteome</keyword>
<dbReference type="Gene3D" id="3.30.830.10">
    <property type="entry name" value="Metalloenzyme, LuxS/M16 peptidase-like"/>
    <property type="match status" value="2"/>
</dbReference>
<accession>A0A2T0KQ10</accession>
<keyword evidence="2" id="KW-0378">Hydrolase</keyword>
<name>A0A2T0KQ10_9ACTN</name>
<dbReference type="RefSeq" id="WP_203737429.1">
    <property type="nucleotide sequence ID" value="NZ_BOMO01000116.1"/>
</dbReference>
<dbReference type="SUPFAM" id="SSF63411">
    <property type="entry name" value="LuxS/MPP-like metallohydrolase"/>
    <property type="match status" value="2"/>
</dbReference>
<dbReference type="Proteomes" id="UP000239415">
    <property type="component" value="Unassembled WGS sequence"/>
</dbReference>
<proteinExistence type="predicted"/>
<reference evidence="2 3" key="1">
    <citation type="submission" date="2018-03" db="EMBL/GenBank/DDBJ databases">
        <title>Genomic Encyclopedia of Archaeal and Bacterial Type Strains, Phase II (KMG-II): from individual species to whole genera.</title>
        <authorList>
            <person name="Goeker M."/>
        </authorList>
    </citation>
    <scope>NUCLEOTIDE SEQUENCE [LARGE SCALE GENOMIC DNA]</scope>
    <source>
        <strain evidence="2 3">DSM 43146</strain>
    </source>
</reference>
<evidence type="ECO:0000313" key="2">
    <source>
        <dbReference type="EMBL" id="PRX25819.1"/>
    </source>
</evidence>
<dbReference type="GO" id="GO:0046872">
    <property type="term" value="F:metal ion binding"/>
    <property type="evidence" value="ECO:0007669"/>
    <property type="project" value="InterPro"/>
</dbReference>
<dbReference type="InterPro" id="IPR011249">
    <property type="entry name" value="Metalloenz_LuxS/M16"/>
</dbReference>
<keyword evidence="2" id="KW-0645">Protease</keyword>
<keyword evidence="1" id="KW-1133">Transmembrane helix</keyword>
<feature type="transmembrane region" description="Helical" evidence="1">
    <location>
        <begin position="475"/>
        <end position="498"/>
    </location>
</feature>
<dbReference type="GO" id="GO:0008233">
    <property type="term" value="F:peptidase activity"/>
    <property type="evidence" value="ECO:0007669"/>
    <property type="project" value="UniProtKB-KW"/>
</dbReference>
<dbReference type="GO" id="GO:0006508">
    <property type="term" value="P:proteolysis"/>
    <property type="evidence" value="ECO:0007669"/>
    <property type="project" value="UniProtKB-KW"/>
</dbReference>
<keyword evidence="1" id="KW-0472">Membrane</keyword>
<dbReference type="EMBL" id="PVMZ01000001">
    <property type="protein sequence ID" value="PRX25819.1"/>
    <property type="molecule type" value="Genomic_DNA"/>
</dbReference>